<evidence type="ECO:0000313" key="7">
    <source>
        <dbReference type="EMBL" id="MBB5205819.1"/>
    </source>
</evidence>
<evidence type="ECO:0000313" key="8">
    <source>
        <dbReference type="Proteomes" id="UP000554837"/>
    </source>
</evidence>
<feature type="transmembrane region" description="Helical" evidence="5">
    <location>
        <begin position="265"/>
        <end position="283"/>
    </location>
</feature>
<feature type="transmembrane region" description="Helical" evidence="5">
    <location>
        <begin position="212"/>
        <end position="233"/>
    </location>
</feature>
<evidence type="ECO:0000259" key="6">
    <source>
        <dbReference type="Pfam" id="PF00892"/>
    </source>
</evidence>
<dbReference type="Proteomes" id="UP000554837">
    <property type="component" value="Unassembled WGS sequence"/>
</dbReference>
<protein>
    <submittedName>
        <fullName evidence="7">O-acetylserine/cysteine efflux transporter</fullName>
    </submittedName>
</protein>
<feature type="transmembrane region" description="Helical" evidence="5">
    <location>
        <begin position="240"/>
        <end position="259"/>
    </location>
</feature>
<proteinExistence type="predicted"/>
<sequence length="287" mass="30581">MNALPLRHLLLALSVVAVWGSNFVIIKWALATFTPLWLAALRFSLAALPLLWIVRPAVPARVLVSYGLLIGVGQFGLLFWAMRSAISPGVASLVLQSQVFFTLLLALLIKGQRLKRLQTAALVLAWAGIAWIAWQVDGSATPLGLSLALVAAFCWGCANLIGQSAGKVDMLGFMVWSSACAAPALIALAWWVEGPQALLRSAQAADVGAWTAVLWQALGNTLFGYGIWGWLLARHAAAQVVPTALLVPVIGMGCAAWWMGEALPAWKLQGAALVMAGLGLNLWSARR</sequence>
<evidence type="ECO:0000256" key="4">
    <source>
        <dbReference type="ARBA" id="ARBA00023136"/>
    </source>
</evidence>
<comment type="subcellular location">
    <subcellularLocation>
        <location evidence="1">Membrane</location>
        <topology evidence="1">Multi-pass membrane protein</topology>
    </subcellularLocation>
</comment>
<organism evidence="7 8">
    <name type="scientific">Inhella inkyongensis</name>
    <dbReference type="NCBI Taxonomy" id="392593"/>
    <lineage>
        <taxon>Bacteria</taxon>
        <taxon>Pseudomonadati</taxon>
        <taxon>Pseudomonadota</taxon>
        <taxon>Betaproteobacteria</taxon>
        <taxon>Burkholderiales</taxon>
        <taxon>Sphaerotilaceae</taxon>
        <taxon>Inhella</taxon>
    </lineage>
</organism>
<feature type="transmembrane region" description="Helical" evidence="5">
    <location>
        <begin position="88"/>
        <end position="109"/>
    </location>
</feature>
<feature type="transmembrane region" description="Helical" evidence="5">
    <location>
        <begin position="140"/>
        <end position="161"/>
    </location>
</feature>
<feature type="transmembrane region" description="Helical" evidence="5">
    <location>
        <begin position="63"/>
        <end position="82"/>
    </location>
</feature>
<dbReference type="AlphaFoldDB" id="A0A840SBU9"/>
<accession>A0A840SBU9</accession>
<dbReference type="PANTHER" id="PTHR32322">
    <property type="entry name" value="INNER MEMBRANE TRANSPORTER"/>
    <property type="match status" value="1"/>
</dbReference>
<comment type="caution">
    <text evidence="7">The sequence shown here is derived from an EMBL/GenBank/DDBJ whole genome shotgun (WGS) entry which is preliminary data.</text>
</comment>
<feature type="transmembrane region" description="Helical" evidence="5">
    <location>
        <begin position="116"/>
        <end position="134"/>
    </location>
</feature>
<dbReference type="EMBL" id="JACHHO010000005">
    <property type="protein sequence ID" value="MBB5205819.1"/>
    <property type="molecule type" value="Genomic_DNA"/>
</dbReference>
<dbReference type="InterPro" id="IPR050638">
    <property type="entry name" value="AA-Vitamin_Transporters"/>
</dbReference>
<feature type="domain" description="EamA" evidence="6">
    <location>
        <begin position="143"/>
        <end position="281"/>
    </location>
</feature>
<name>A0A840SBU9_9BURK</name>
<dbReference type="InterPro" id="IPR000620">
    <property type="entry name" value="EamA_dom"/>
</dbReference>
<gene>
    <name evidence="7" type="ORF">HNQ51_003146</name>
</gene>
<keyword evidence="4 5" id="KW-0472">Membrane</keyword>
<dbReference type="Pfam" id="PF00892">
    <property type="entry name" value="EamA"/>
    <property type="match status" value="2"/>
</dbReference>
<dbReference type="SUPFAM" id="SSF103481">
    <property type="entry name" value="Multidrug resistance efflux transporter EmrE"/>
    <property type="match status" value="2"/>
</dbReference>
<keyword evidence="8" id="KW-1185">Reference proteome</keyword>
<keyword evidence="3 5" id="KW-1133">Transmembrane helix</keyword>
<evidence type="ECO:0000256" key="3">
    <source>
        <dbReference type="ARBA" id="ARBA00022989"/>
    </source>
</evidence>
<feature type="domain" description="EamA" evidence="6">
    <location>
        <begin position="9"/>
        <end position="133"/>
    </location>
</feature>
<dbReference type="InterPro" id="IPR037185">
    <property type="entry name" value="EmrE-like"/>
</dbReference>
<reference evidence="7 8" key="1">
    <citation type="submission" date="2020-08" db="EMBL/GenBank/DDBJ databases">
        <title>Genomic Encyclopedia of Type Strains, Phase IV (KMG-IV): sequencing the most valuable type-strain genomes for metagenomic binning, comparative biology and taxonomic classification.</title>
        <authorList>
            <person name="Goeker M."/>
        </authorList>
    </citation>
    <scope>NUCLEOTIDE SEQUENCE [LARGE SCALE GENOMIC DNA]</scope>
    <source>
        <strain evidence="7 8">DSM 23958</strain>
    </source>
</reference>
<feature type="transmembrane region" description="Helical" evidence="5">
    <location>
        <begin position="9"/>
        <end position="30"/>
    </location>
</feature>
<dbReference type="PANTHER" id="PTHR32322:SF9">
    <property type="entry name" value="AMINO-ACID METABOLITE EFFLUX PUMP-RELATED"/>
    <property type="match status" value="1"/>
</dbReference>
<feature type="transmembrane region" description="Helical" evidence="5">
    <location>
        <begin position="173"/>
        <end position="192"/>
    </location>
</feature>
<keyword evidence="2 5" id="KW-0812">Transmembrane</keyword>
<evidence type="ECO:0000256" key="5">
    <source>
        <dbReference type="SAM" id="Phobius"/>
    </source>
</evidence>
<evidence type="ECO:0000256" key="2">
    <source>
        <dbReference type="ARBA" id="ARBA00022692"/>
    </source>
</evidence>
<dbReference type="GO" id="GO:0016020">
    <property type="term" value="C:membrane"/>
    <property type="evidence" value="ECO:0007669"/>
    <property type="project" value="UniProtKB-SubCell"/>
</dbReference>
<feature type="transmembrane region" description="Helical" evidence="5">
    <location>
        <begin position="36"/>
        <end position="54"/>
    </location>
</feature>
<evidence type="ECO:0000256" key="1">
    <source>
        <dbReference type="ARBA" id="ARBA00004141"/>
    </source>
</evidence>